<evidence type="ECO:0000256" key="4">
    <source>
        <dbReference type="ARBA" id="ARBA00022840"/>
    </source>
</evidence>
<feature type="binding site" evidence="9">
    <location>
        <begin position="261"/>
        <end position="268"/>
    </location>
    <ligand>
        <name>ATP</name>
        <dbReference type="ChEBI" id="CHEBI:30616"/>
    </ligand>
</feature>
<evidence type="ECO:0000256" key="5">
    <source>
        <dbReference type="ARBA" id="ARBA00023235"/>
    </source>
</evidence>
<evidence type="ECO:0000259" key="10">
    <source>
        <dbReference type="PROSITE" id="PS51198"/>
    </source>
</evidence>
<keyword evidence="2 9" id="KW-0378">Hydrolase</keyword>
<dbReference type="Proteomes" id="UP001139157">
    <property type="component" value="Unassembled WGS sequence"/>
</dbReference>
<organism evidence="11 12">
    <name type="scientific">Nocardia pulmonis</name>
    <dbReference type="NCBI Taxonomy" id="2951408"/>
    <lineage>
        <taxon>Bacteria</taxon>
        <taxon>Bacillati</taxon>
        <taxon>Actinomycetota</taxon>
        <taxon>Actinomycetes</taxon>
        <taxon>Mycobacteriales</taxon>
        <taxon>Nocardiaceae</taxon>
        <taxon>Nocardia</taxon>
    </lineage>
</organism>
<feature type="domain" description="UvrD-like helicase ATP-binding" evidence="10">
    <location>
        <begin position="240"/>
        <end position="509"/>
    </location>
</feature>
<dbReference type="Pfam" id="PF13361">
    <property type="entry name" value="UvrD_C"/>
    <property type="match status" value="1"/>
</dbReference>
<dbReference type="AlphaFoldDB" id="A0A9X2EAH9"/>
<dbReference type="GO" id="GO:0003677">
    <property type="term" value="F:DNA binding"/>
    <property type="evidence" value="ECO:0007669"/>
    <property type="project" value="InterPro"/>
</dbReference>
<keyword evidence="12" id="KW-1185">Reference proteome</keyword>
<dbReference type="SUPFAM" id="SSF52540">
    <property type="entry name" value="P-loop containing nucleoside triphosphate hydrolases"/>
    <property type="match status" value="1"/>
</dbReference>
<accession>A0A9X2EAH9</accession>
<gene>
    <name evidence="11" type="ORF">NDR86_27050</name>
</gene>
<evidence type="ECO:0000313" key="11">
    <source>
        <dbReference type="EMBL" id="MCM6777152.1"/>
    </source>
</evidence>
<dbReference type="EC" id="5.6.2.4" evidence="7"/>
<keyword evidence="1 9" id="KW-0547">Nucleotide-binding</keyword>
<dbReference type="PANTHER" id="PTHR11070">
    <property type="entry name" value="UVRD / RECB / PCRA DNA HELICASE FAMILY MEMBER"/>
    <property type="match status" value="1"/>
</dbReference>
<dbReference type="GO" id="GO:0043138">
    <property type="term" value="F:3'-5' DNA helicase activity"/>
    <property type="evidence" value="ECO:0007669"/>
    <property type="project" value="UniProtKB-EC"/>
</dbReference>
<keyword evidence="5" id="KW-0413">Isomerase</keyword>
<protein>
    <recommendedName>
        <fullName evidence="7">DNA 3'-5' helicase</fullName>
        <ecNumber evidence="7">5.6.2.4</ecNumber>
    </recommendedName>
</protein>
<evidence type="ECO:0000256" key="8">
    <source>
        <dbReference type="ARBA" id="ARBA00048988"/>
    </source>
</evidence>
<dbReference type="GO" id="GO:0016787">
    <property type="term" value="F:hydrolase activity"/>
    <property type="evidence" value="ECO:0007669"/>
    <property type="project" value="UniProtKB-UniRule"/>
</dbReference>
<keyword evidence="4 9" id="KW-0067">ATP-binding</keyword>
<evidence type="ECO:0000256" key="2">
    <source>
        <dbReference type="ARBA" id="ARBA00022801"/>
    </source>
</evidence>
<dbReference type="RefSeq" id="WP_251915959.1">
    <property type="nucleotide sequence ID" value="NZ_JAMRXG010000013.1"/>
</dbReference>
<proteinExistence type="predicted"/>
<comment type="catalytic activity">
    <reaction evidence="8">
        <text>ATP + H2O = ADP + phosphate + H(+)</text>
        <dbReference type="Rhea" id="RHEA:13065"/>
        <dbReference type="ChEBI" id="CHEBI:15377"/>
        <dbReference type="ChEBI" id="CHEBI:15378"/>
        <dbReference type="ChEBI" id="CHEBI:30616"/>
        <dbReference type="ChEBI" id="CHEBI:43474"/>
        <dbReference type="ChEBI" id="CHEBI:456216"/>
        <dbReference type="EC" id="5.6.2.4"/>
    </reaction>
</comment>
<comment type="catalytic activity">
    <reaction evidence="6">
        <text>Couples ATP hydrolysis with the unwinding of duplex DNA by translocating in the 3'-5' direction.</text>
        <dbReference type="EC" id="5.6.2.4"/>
    </reaction>
</comment>
<dbReference type="InterPro" id="IPR027417">
    <property type="entry name" value="P-loop_NTPase"/>
</dbReference>
<dbReference type="PROSITE" id="PS51198">
    <property type="entry name" value="UVRD_HELICASE_ATP_BIND"/>
    <property type="match status" value="1"/>
</dbReference>
<evidence type="ECO:0000256" key="3">
    <source>
        <dbReference type="ARBA" id="ARBA00022806"/>
    </source>
</evidence>
<evidence type="ECO:0000256" key="9">
    <source>
        <dbReference type="PROSITE-ProRule" id="PRU00560"/>
    </source>
</evidence>
<evidence type="ECO:0000256" key="7">
    <source>
        <dbReference type="ARBA" id="ARBA00034808"/>
    </source>
</evidence>
<dbReference type="InterPro" id="IPR014017">
    <property type="entry name" value="DNA_helicase_UvrD-like_C"/>
</dbReference>
<dbReference type="InterPro" id="IPR014016">
    <property type="entry name" value="UvrD-like_ATP-bd"/>
</dbReference>
<dbReference type="EMBL" id="JAMRXG010000013">
    <property type="protein sequence ID" value="MCM6777152.1"/>
    <property type="molecule type" value="Genomic_DNA"/>
</dbReference>
<dbReference type="GO" id="GO:0000725">
    <property type="term" value="P:recombinational repair"/>
    <property type="evidence" value="ECO:0007669"/>
    <property type="project" value="TreeGrafter"/>
</dbReference>
<evidence type="ECO:0000256" key="1">
    <source>
        <dbReference type="ARBA" id="ARBA00022741"/>
    </source>
</evidence>
<dbReference type="Gene3D" id="3.40.50.300">
    <property type="entry name" value="P-loop containing nucleotide triphosphate hydrolases"/>
    <property type="match status" value="2"/>
</dbReference>
<reference evidence="11" key="1">
    <citation type="submission" date="2022-06" db="EMBL/GenBank/DDBJ databases">
        <title>Novel species in genus nocardia.</title>
        <authorList>
            <person name="Li F."/>
        </authorList>
    </citation>
    <scope>NUCLEOTIDE SEQUENCE</scope>
    <source>
        <strain evidence="11">CDC141</strain>
    </source>
</reference>
<evidence type="ECO:0000313" key="12">
    <source>
        <dbReference type="Proteomes" id="UP001139157"/>
    </source>
</evidence>
<dbReference type="PANTHER" id="PTHR11070:SF45">
    <property type="entry name" value="DNA 3'-5' HELICASE"/>
    <property type="match status" value="1"/>
</dbReference>
<dbReference type="Pfam" id="PF00580">
    <property type="entry name" value="UvrD-helicase"/>
    <property type="match status" value="1"/>
</dbReference>
<dbReference type="InterPro" id="IPR000212">
    <property type="entry name" value="DNA_helicase_UvrD/REP"/>
</dbReference>
<keyword evidence="3 9" id="KW-0347">Helicase</keyword>
<name>A0A9X2EAH9_9NOCA</name>
<dbReference type="GO" id="GO:0005524">
    <property type="term" value="F:ATP binding"/>
    <property type="evidence" value="ECO:0007669"/>
    <property type="project" value="UniProtKB-UniRule"/>
</dbReference>
<evidence type="ECO:0000256" key="6">
    <source>
        <dbReference type="ARBA" id="ARBA00034617"/>
    </source>
</evidence>
<sequence>MPTLAIHRDFLRDFGKLEGCVQDRVEAVFTKFSNATFAGLHLEKLAQARNKQLRSIRIDAFWRGIVLAPDKGDTYLLLKVLPHDEAYEWAARRDITVNGVNGGLEIRDDVTLAESLPELTAAAERTPARLFAHVSDNDLRRLGIDDTTLAAARAMTSQQQLDAARDALPSIQWDVLLGLAAGLTPEQVWSEIGADRVTEPVDVTDLDAALRRSPGRVLLVDGPDDLMKVFANPFALWRIYLHPTQNEIVDACYHGPARVTGGPGTGKTVVALHRTRRLAARGAGRVLLTTFTSTLADSLQDGVMTLVKEPELAESIVVRHVDRFAHNVFREKHGQPRVLDARGEDKLWRHAHSMHPTEFTETFLAEEWRHVILAQGLKTVDEYRTANRDGRGRRLGRLQKSKIWEAVMAFEKLLADRNVWTWETLRREATRILDTTDDKPFRHVVVDEAQDLSPDQWRLLRAAVAPGPDDIFIAGDTHQRVYANRVSLRDTGIDISGRSRRLSINYRTTAEILAWSLALLKGQAIDDMNGGLDSIAGCRSDIHGQPPELAGFATKEAETQRIIETVRRWLTSGVMPEEIGIAARTNQIAGKLTRQLSAAGLSACLLTRTNRPHGEISVGTMHRIKGLEFRCMVVAGVDDDHNPLAAAVTPITDDPHAHDGDLQRERCLLFVACTRAREQLLLTWHGQPSRFLATVQDS</sequence>
<comment type="caution">
    <text evidence="11">The sequence shown here is derived from an EMBL/GenBank/DDBJ whole genome shotgun (WGS) entry which is preliminary data.</text>
</comment>